<evidence type="ECO:0000313" key="2">
    <source>
        <dbReference type="EMBL" id="MFC3495854.1"/>
    </source>
</evidence>
<feature type="domain" description="Condensation" evidence="1">
    <location>
        <begin position="32"/>
        <end position="333"/>
    </location>
</feature>
<comment type="caution">
    <text evidence="2">The sequence shown here is derived from an EMBL/GenBank/DDBJ whole genome shotgun (WGS) entry which is preliminary data.</text>
</comment>
<protein>
    <submittedName>
        <fullName evidence="2">Condensation domain-containing protein</fullName>
    </submittedName>
</protein>
<dbReference type="PANTHER" id="PTHR45527:SF1">
    <property type="entry name" value="FATTY ACID SYNTHASE"/>
    <property type="match status" value="1"/>
</dbReference>
<dbReference type="InterPro" id="IPR001242">
    <property type="entry name" value="Condensation_dom"/>
</dbReference>
<dbReference type="PANTHER" id="PTHR45527">
    <property type="entry name" value="NONRIBOSOMAL PEPTIDE SYNTHETASE"/>
    <property type="match status" value="1"/>
</dbReference>
<evidence type="ECO:0000259" key="1">
    <source>
        <dbReference type="Pfam" id="PF00668"/>
    </source>
</evidence>
<dbReference type="Gene3D" id="3.30.559.30">
    <property type="entry name" value="Nonribosomal peptide synthetase, condensation domain"/>
    <property type="match status" value="1"/>
</dbReference>
<proteinExistence type="predicted"/>
<gene>
    <name evidence="2" type="ORF">ACFO8M_25520</name>
</gene>
<dbReference type="Gene3D" id="3.30.559.10">
    <property type="entry name" value="Chloramphenicol acetyltransferase-like domain"/>
    <property type="match status" value="1"/>
</dbReference>
<evidence type="ECO:0000313" key="3">
    <source>
        <dbReference type="Proteomes" id="UP001595712"/>
    </source>
</evidence>
<name>A0ABV7Q7N2_9ACTN</name>
<dbReference type="SUPFAM" id="SSF52777">
    <property type="entry name" value="CoA-dependent acyltransferases"/>
    <property type="match status" value="2"/>
</dbReference>
<accession>A0ABV7Q7N2</accession>
<dbReference type="RefSeq" id="WP_387980730.1">
    <property type="nucleotide sequence ID" value="NZ_JBHRWO010000021.1"/>
</dbReference>
<organism evidence="2 3">
    <name type="scientific">Glycomyces rhizosphaerae</name>
    <dbReference type="NCBI Taxonomy" id="2054422"/>
    <lineage>
        <taxon>Bacteria</taxon>
        <taxon>Bacillati</taxon>
        <taxon>Actinomycetota</taxon>
        <taxon>Actinomycetes</taxon>
        <taxon>Glycomycetales</taxon>
        <taxon>Glycomycetaceae</taxon>
        <taxon>Glycomyces</taxon>
    </lineage>
</organism>
<dbReference type="InterPro" id="IPR023213">
    <property type="entry name" value="CAT-like_dom_sf"/>
</dbReference>
<keyword evidence="3" id="KW-1185">Reference proteome</keyword>
<dbReference type="EMBL" id="JBHRWO010000021">
    <property type="protein sequence ID" value="MFC3495854.1"/>
    <property type="molecule type" value="Genomic_DNA"/>
</dbReference>
<reference evidence="3" key="1">
    <citation type="journal article" date="2019" name="Int. J. Syst. Evol. Microbiol.">
        <title>The Global Catalogue of Microorganisms (GCM) 10K type strain sequencing project: providing services to taxonomists for standard genome sequencing and annotation.</title>
        <authorList>
            <consortium name="The Broad Institute Genomics Platform"/>
            <consortium name="The Broad Institute Genome Sequencing Center for Infectious Disease"/>
            <person name="Wu L."/>
            <person name="Ma J."/>
        </authorList>
    </citation>
    <scope>NUCLEOTIDE SEQUENCE [LARGE SCALE GENOMIC DNA]</scope>
    <source>
        <strain evidence="3">CGMCC 4.7396</strain>
    </source>
</reference>
<dbReference type="Proteomes" id="UP001595712">
    <property type="component" value="Unassembled WGS sequence"/>
</dbReference>
<sequence length="541" mass="59919">MRSKDISFTGTALAPAMLPWGQRFMREAIRRVEPIDHHLNLAWSQEVPPGADLDAVCNALGALVSRHESLRTRYGVDGSGHPVQEVIGQGAFTVRIHELGTADLEDAASAAIQSFRDQRYDLKQAPLLRATVIARDGRPRVLVIGLSHMVTDGWGARRIVDELTGFMDPGEVGAAGAPEVTWQPSDQIRHEQTQAATNRRDRSLDYLEGQFQNFPSTMFWQRQGKTEDPRYWSGSLHSPALLPAVAAMYRTHSVTPAPAILAAFSAVVGHVTCHDTCRMFVIQSNRNRRNMDSVANYSQTVPLGIELNSDSFWSLTKDTQSAMLNASRFASYPPETRFQLSEDIGERRGIRIAEDCVYNPQWWMTGPELARLADSGDAAAELPARSGTFTWNKGADSGLVMYFGTSPTGLTITADTRFVAPEQFEPLLRLVEDIVVRGAKEDFSPSEMLERHPREIPDHEWAFIDNCWVSLEATRGMVAEATGAVAVDIETVRDQDGRECLSALISGSASEMSLGEVRTRCLAVLPRWRSAMVPHRLSESR</sequence>
<dbReference type="Pfam" id="PF00668">
    <property type="entry name" value="Condensation"/>
    <property type="match status" value="1"/>
</dbReference>